<dbReference type="AlphaFoldDB" id="A0A4Y7K169"/>
<feature type="domain" description="Phytocyanin" evidence="1">
    <location>
        <begin position="5"/>
        <end position="106"/>
    </location>
</feature>
<dbReference type="InterPro" id="IPR039391">
    <property type="entry name" value="Phytocyanin-like"/>
</dbReference>
<dbReference type="CDD" id="cd04216">
    <property type="entry name" value="Phytocyanin"/>
    <property type="match status" value="1"/>
</dbReference>
<proteinExistence type="predicted"/>
<dbReference type="Proteomes" id="UP000316621">
    <property type="component" value="Chromosome 6"/>
</dbReference>
<accession>A0A4Y7K169</accession>
<evidence type="ECO:0000259" key="1">
    <source>
        <dbReference type="PROSITE" id="PS51485"/>
    </source>
</evidence>
<dbReference type="EMBL" id="CM010720">
    <property type="protein sequence ID" value="RZC66060.1"/>
    <property type="molecule type" value="Genomic_DNA"/>
</dbReference>
<gene>
    <name evidence="2" type="ORF">C5167_009762</name>
</gene>
<dbReference type="PANTHER" id="PTHR33021:SF339">
    <property type="entry name" value="OS07G0570600 PROTEIN"/>
    <property type="match status" value="1"/>
</dbReference>
<dbReference type="OMA" id="GDENGWN"/>
<organism evidence="2 3">
    <name type="scientific">Papaver somniferum</name>
    <name type="common">Opium poppy</name>
    <dbReference type="NCBI Taxonomy" id="3469"/>
    <lineage>
        <taxon>Eukaryota</taxon>
        <taxon>Viridiplantae</taxon>
        <taxon>Streptophyta</taxon>
        <taxon>Embryophyta</taxon>
        <taxon>Tracheophyta</taxon>
        <taxon>Spermatophyta</taxon>
        <taxon>Magnoliopsida</taxon>
        <taxon>Ranunculales</taxon>
        <taxon>Papaveraceae</taxon>
        <taxon>Papaveroideae</taxon>
        <taxon>Papaver</taxon>
    </lineage>
</organism>
<dbReference type="InterPro" id="IPR003245">
    <property type="entry name" value="Phytocyanin_dom"/>
</dbReference>
<keyword evidence="3" id="KW-1185">Reference proteome</keyword>
<dbReference type="InterPro" id="IPR008972">
    <property type="entry name" value="Cupredoxin"/>
</dbReference>
<sequence>MVNAFVWNVGDDAGWSGQAQFDYTHWAVRPMFLVGDDGLRFVYNPDITNVVEVTYCAFKSCDATSPLVSYNTGDDTVPITKLHQYFISGNPDDCNNGLKLDIPAYNSSYARFWRPTR</sequence>
<dbReference type="Gramene" id="RZC66060">
    <property type="protein sequence ID" value="RZC66060"/>
    <property type="gene ID" value="C5167_009762"/>
</dbReference>
<evidence type="ECO:0000313" key="2">
    <source>
        <dbReference type="EMBL" id="RZC66060.1"/>
    </source>
</evidence>
<dbReference type="SUPFAM" id="SSF49503">
    <property type="entry name" value="Cupredoxins"/>
    <property type="match status" value="1"/>
</dbReference>
<protein>
    <recommendedName>
        <fullName evidence="1">Phytocyanin domain-containing protein</fullName>
    </recommendedName>
</protein>
<dbReference type="Gene3D" id="2.60.40.420">
    <property type="entry name" value="Cupredoxins - blue copper proteins"/>
    <property type="match status" value="1"/>
</dbReference>
<dbReference type="Pfam" id="PF02298">
    <property type="entry name" value="Cu_bind_like"/>
    <property type="match status" value="1"/>
</dbReference>
<evidence type="ECO:0000313" key="3">
    <source>
        <dbReference type="Proteomes" id="UP000316621"/>
    </source>
</evidence>
<dbReference type="PROSITE" id="PS51485">
    <property type="entry name" value="PHYTOCYANIN"/>
    <property type="match status" value="1"/>
</dbReference>
<name>A0A4Y7K169_PAPSO</name>
<reference evidence="2 3" key="1">
    <citation type="journal article" date="2018" name="Science">
        <title>The opium poppy genome and morphinan production.</title>
        <authorList>
            <person name="Guo L."/>
            <person name="Winzer T."/>
            <person name="Yang X."/>
            <person name="Li Y."/>
            <person name="Ning Z."/>
            <person name="He Z."/>
            <person name="Teodor R."/>
            <person name="Lu Y."/>
            <person name="Bowser T.A."/>
            <person name="Graham I.A."/>
            <person name="Ye K."/>
        </authorList>
    </citation>
    <scope>NUCLEOTIDE SEQUENCE [LARGE SCALE GENOMIC DNA]</scope>
    <source>
        <strain evidence="3">cv. HN1</strain>
        <tissue evidence="2">Leaves</tissue>
    </source>
</reference>
<dbReference type="GO" id="GO:0005886">
    <property type="term" value="C:plasma membrane"/>
    <property type="evidence" value="ECO:0007669"/>
    <property type="project" value="TreeGrafter"/>
</dbReference>
<dbReference type="GO" id="GO:0009055">
    <property type="term" value="F:electron transfer activity"/>
    <property type="evidence" value="ECO:0007669"/>
    <property type="project" value="InterPro"/>
</dbReference>
<dbReference type="PANTHER" id="PTHR33021">
    <property type="entry name" value="BLUE COPPER PROTEIN"/>
    <property type="match status" value="1"/>
</dbReference>